<dbReference type="Proteomes" id="UP001214530">
    <property type="component" value="Chromosome"/>
</dbReference>
<dbReference type="InterPro" id="IPR011944">
    <property type="entry name" value="Steroid_delta5-4_isomerase"/>
</dbReference>
<name>A0AAJ6B9P1_9SPHI</name>
<protein>
    <submittedName>
        <fullName evidence="2">SgcJ/EcaC family oxidoreductase</fullName>
    </submittedName>
</protein>
<sequence>MKSTLFFIMISFTACVSFGQTSNDKTSVAKVVSDFQEDFNDGSFKKANLYTTKDWQHLNPNGGISIGRENVLKEVRAVHQGFLKGVSMKTESIAIYFISPTVAIANVIHKMGNFTTPDGKLHTNERQIKTYIIVKEKRKWLLTHDQNTVISR</sequence>
<reference evidence="2" key="1">
    <citation type="submission" date="2023-03" db="EMBL/GenBank/DDBJ databases">
        <title>Andean soil-derived lignocellulolytic bacterial consortium as a source of novel taxa and putative plastic-active enzymes.</title>
        <authorList>
            <person name="Diaz-Garcia L."/>
            <person name="Chuvochina M."/>
            <person name="Feuerriegel G."/>
            <person name="Bunk B."/>
            <person name="Sproer C."/>
            <person name="Streit W.R."/>
            <person name="Rodriguez L.M."/>
            <person name="Overmann J."/>
            <person name="Jimenez D.J."/>
        </authorList>
    </citation>
    <scope>NUCLEOTIDE SEQUENCE</scope>
    <source>
        <strain evidence="2">MAG 3858</strain>
    </source>
</reference>
<dbReference type="Pfam" id="PF14534">
    <property type="entry name" value="DUF4440"/>
    <property type="match status" value="1"/>
</dbReference>
<dbReference type="InterPro" id="IPR032710">
    <property type="entry name" value="NTF2-like_dom_sf"/>
</dbReference>
<dbReference type="SUPFAM" id="SSF54427">
    <property type="entry name" value="NTF2-like"/>
    <property type="match status" value="1"/>
</dbReference>
<evidence type="ECO:0000313" key="2">
    <source>
        <dbReference type="EMBL" id="WEK21676.1"/>
    </source>
</evidence>
<evidence type="ECO:0000259" key="1">
    <source>
        <dbReference type="Pfam" id="PF14534"/>
    </source>
</evidence>
<organism evidence="2 3">
    <name type="scientific">Candidatus Pedobacter colombiensis</name>
    <dbReference type="NCBI Taxonomy" id="3121371"/>
    <lineage>
        <taxon>Bacteria</taxon>
        <taxon>Pseudomonadati</taxon>
        <taxon>Bacteroidota</taxon>
        <taxon>Sphingobacteriia</taxon>
        <taxon>Sphingobacteriales</taxon>
        <taxon>Sphingobacteriaceae</taxon>
        <taxon>Pedobacter</taxon>
    </lineage>
</organism>
<evidence type="ECO:0000313" key="3">
    <source>
        <dbReference type="Proteomes" id="UP001214530"/>
    </source>
</evidence>
<dbReference type="Gene3D" id="3.10.450.50">
    <property type="match status" value="1"/>
</dbReference>
<feature type="domain" description="DUF4440" evidence="1">
    <location>
        <begin position="28"/>
        <end position="141"/>
    </location>
</feature>
<dbReference type="NCBIfam" id="TIGR02246">
    <property type="entry name" value="SgcJ/EcaC family oxidoreductase"/>
    <property type="match status" value="1"/>
</dbReference>
<accession>A0AAJ6B9P1</accession>
<dbReference type="EMBL" id="CP119313">
    <property type="protein sequence ID" value="WEK21676.1"/>
    <property type="molecule type" value="Genomic_DNA"/>
</dbReference>
<dbReference type="AlphaFoldDB" id="A0AAJ6B9P1"/>
<dbReference type="PROSITE" id="PS51257">
    <property type="entry name" value="PROKAR_LIPOPROTEIN"/>
    <property type="match status" value="1"/>
</dbReference>
<proteinExistence type="predicted"/>
<gene>
    <name evidence="2" type="ORF">P0Y49_11070</name>
</gene>
<dbReference type="InterPro" id="IPR027843">
    <property type="entry name" value="DUF4440"/>
</dbReference>